<dbReference type="HOGENOM" id="CLU_049574_1_1_11"/>
<evidence type="ECO:0000256" key="1">
    <source>
        <dbReference type="SAM" id="MobiDB-lite"/>
    </source>
</evidence>
<dbReference type="SUPFAM" id="SSF52980">
    <property type="entry name" value="Restriction endonuclease-like"/>
    <property type="match status" value="1"/>
</dbReference>
<feature type="compositionally biased region" description="Polar residues" evidence="1">
    <location>
        <begin position="29"/>
        <end position="47"/>
    </location>
</feature>
<dbReference type="Proteomes" id="UP000017984">
    <property type="component" value="Chromosome"/>
</dbReference>
<dbReference type="NCBIfam" id="TIGR03033">
    <property type="entry name" value="phage_rel_nuc"/>
    <property type="match status" value="1"/>
</dbReference>
<dbReference type="InterPro" id="IPR019080">
    <property type="entry name" value="YqaJ_viral_recombinase"/>
</dbReference>
<accession>V6K689</accession>
<feature type="region of interest" description="Disordered" evidence="1">
    <location>
        <begin position="1"/>
        <end position="50"/>
    </location>
</feature>
<feature type="compositionally biased region" description="Polar residues" evidence="1">
    <location>
        <begin position="1"/>
        <end position="10"/>
    </location>
</feature>
<dbReference type="EMBL" id="AWQX01000265">
    <property type="protein sequence ID" value="EST24494.1"/>
    <property type="molecule type" value="Genomic_DNA"/>
</dbReference>
<dbReference type="InterPro" id="IPR011604">
    <property type="entry name" value="PDDEXK-like_dom_sf"/>
</dbReference>
<evidence type="ECO:0000313" key="3">
    <source>
        <dbReference type="EMBL" id="EST24494.1"/>
    </source>
</evidence>
<comment type="caution">
    <text evidence="3">The sequence shown here is derived from an EMBL/GenBank/DDBJ whole genome shotgun (WGS) entry which is preliminary data.</text>
</comment>
<protein>
    <recommendedName>
        <fullName evidence="2">YqaJ viral recombinase domain-containing protein</fullName>
    </recommendedName>
</protein>
<feature type="compositionally biased region" description="Low complexity" evidence="1">
    <location>
        <begin position="11"/>
        <end position="27"/>
    </location>
</feature>
<dbReference type="InterPro" id="IPR011335">
    <property type="entry name" value="Restrct_endonuc-II-like"/>
</dbReference>
<keyword evidence="4" id="KW-1185">Reference proteome</keyword>
<dbReference type="Pfam" id="PF09588">
    <property type="entry name" value="YqaJ"/>
    <property type="match status" value="1"/>
</dbReference>
<proteinExistence type="predicted"/>
<dbReference type="OrthoDB" id="3197230at2"/>
<dbReference type="STRING" id="1352936.M878_30475"/>
<dbReference type="InterPro" id="IPR017482">
    <property type="entry name" value="Lambda-type_endonuclease"/>
</dbReference>
<organism evidence="3 4">
    <name type="scientific">Streptomyces roseochromogenus subsp. oscitans DS 12.976</name>
    <dbReference type="NCBI Taxonomy" id="1352936"/>
    <lineage>
        <taxon>Bacteria</taxon>
        <taxon>Bacillati</taxon>
        <taxon>Actinomycetota</taxon>
        <taxon>Actinomycetes</taxon>
        <taxon>Kitasatosporales</taxon>
        <taxon>Streptomycetaceae</taxon>
        <taxon>Streptomyces</taxon>
    </lineage>
</organism>
<evidence type="ECO:0000313" key="4">
    <source>
        <dbReference type="Proteomes" id="UP000017984"/>
    </source>
</evidence>
<dbReference type="RefSeq" id="WP_023550803.1">
    <property type="nucleotide sequence ID" value="NZ_CM002285.1"/>
</dbReference>
<dbReference type="AlphaFoldDB" id="V6K689"/>
<dbReference type="PATRIC" id="fig|1352936.5.peg.6349"/>
<evidence type="ECO:0000259" key="2">
    <source>
        <dbReference type="Pfam" id="PF09588"/>
    </source>
</evidence>
<dbReference type="Gene3D" id="3.90.320.10">
    <property type="match status" value="1"/>
</dbReference>
<gene>
    <name evidence="3" type="ORF">M878_30475</name>
</gene>
<name>V6K689_STRRC</name>
<feature type="domain" description="YqaJ viral recombinase" evidence="2">
    <location>
        <begin position="64"/>
        <end position="208"/>
    </location>
</feature>
<sequence length="389" mass="43352">MKTSRSKSTSPADGPRDAAAGAKAGEGTLRSTPETPPASSGTLTGPVTPTARLLLPAGAPEDVWRAARQGGIGGSDVAAILGMDAHRGPLHVWLEKTGQAPERRDVRLERSARRGHRLESLVAEFFAEESGLTVLDSPGTLQHIDHPHWVANPDRLTVAPDGQARDELGVLECKTRTWRSARIEGWHGDQAPDRPAIQAHWYLTVTGYRYAYVAGLIDDDLEWWRLERDDELCQMLANAVDRFWHDHVMAGLPPKPDGTEATAELLARMWVAREEATVEVDPVETMLLKQRRRELKEQIGTRFDELTEIENRMRQIAGDAEVATIGGRPAYTWRQNGQFASARFRDAEPQLAAEYTRLVLAVDTERLAQEHPETYRKYRARVLRVPSEG</sequence>
<reference evidence="3 4" key="1">
    <citation type="journal article" date="2014" name="Genome Announc.">
        <title>Draft Genome Sequence of Streptomyces roseochromogenes subsp. oscitans DS 12.976, Producer of the Aminocoumarin Antibiotic Clorobiocin.</title>
        <authorList>
            <person name="Ruckert C."/>
            <person name="Kalinowski J."/>
            <person name="Heide L."/>
            <person name="Apel A.K."/>
        </authorList>
    </citation>
    <scope>NUCLEOTIDE SEQUENCE [LARGE SCALE GENOMIC DNA]</scope>
    <source>
        <strain evidence="3 4">DS 12.976</strain>
    </source>
</reference>